<evidence type="ECO:0000256" key="6">
    <source>
        <dbReference type="SAM" id="Phobius"/>
    </source>
</evidence>
<evidence type="ECO:0000256" key="1">
    <source>
        <dbReference type="ARBA" id="ARBA00004651"/>
    </source>
</evidence>
<dbReference type="GO" id="GO:0005886">
    <property type="term" value="C:plasma membrane"/>
    <property type="evidence" value="ECO:0007669"/>
    <property type="project" value="UniProtKB-SubCell"/>
</dbReference>
<dbReference type="Pfam" id="PF03176">
    <property type="entry name" value="MMPL"/>
    <property type="match status" value="2"/>
</dbReference>
<evidence type="ECO:0000256" key="4">
    <source>
        <dbReference type="ARBA" id="ARBA00022989"/>
    </source>
</evidence>
<dbReference type="AlphaFoldDB" id="A0A420XQT6"/>
<feature type="transmembrane region" description="Helical" evidence="6">
    <location>
        <begin position="403"/>
        <end position="425"/>
    </location>
</feature>
<gene>
    <name evidence="8" type="ORF">CLV35_2148</name>
</gene>
<comment type="caution">
    <text evidence="8">The sequence shown here is derived from an EMBL/GenBank/DDBJ whole genome shotgun (WGS) entry which is preliminary data.</text>
</comment>
<evidence type="ECO:0000259" key="7">
    <source>
        <dbReference type="PROSITE" id="PS50156"/>
    </source>
</evidence>
<protein>
    <submittedName>
        <fullName evidence="8">RND superfamily putative drug exporter</fullName>
    </submittedName>
</protein>
<proteinExistence type="predicted"/>
<accession>A0A420XQT6</accession>
<feature type="transmembrane region" description="Helical" evidence="6">
    <location>
        <begin position="713"/>
        <end position="736"/>
    </location>
</feature>
<dbReference type="Gene3D" id="1.20.1640.10">
    <property type="entry name" value="Multidrug efflux transporter AcrB transmembrane domain"/>
    <property type="match status" value="2"/>
</dbReference>
<feature type="transmembrane region" description="Helical" evidence="6">
    <location>
        <begin position="635"/>
        <end position="656"/>
    </location>
</feature>
<evidence type="ECO:0000256" key="2">
    <source>
        <dbReference type="ARBA" id="ARBA00022475"/>
    </source>
</evidence>
<evidence type="ECO:0000313" key="8">
    <source>
        <dbReference type="EMBL" id="RKS75671.1"/>
    </source>
</evidence>
<feature type="transmembrane region" description="Helical" evidence="6">
    <location>
        <begin position="295"/>
        <end position="318"/>
    </location>
</feature>
<keyword evidence="9" id="KW-1185">Reference proteome</keyword>
<comment type="subcellular location">
    <subcellularLocation>
        <location evidence="1">Cell membrane</location>
        <topology evidence="1">Multi-pass membrane protein</topology>
    </subcellularLocation>
</comment>
<dbReference type="PANTHER" id="PTHR33406:SF13">
    <property type="entry name" value="MEMBRANE PROTEIN YDFJ"/>
    <property type="match status" value="1"/>
</dbReference>
<feature type="transmembrane region" description="Helical" evidence="6">
    <location>
        <begin position="34"/>
        <end position="54"/>
    </location>
</feature>
<keyword evidence="5 6" id="KW-0472">Membrane</keyword>
<evidence type="ECO:0000256" key="3">
    <source>
        <dbReference type="ARBA" id="ARBA00022692"/>
    </source>
</evidence>
<feature type="transmembrane region" description="Helical" evidence="6">
    <location>
        <begin position="677"/>
        <end position="701"/>
    </location>
</feature>
<dbReference type="PROSITE" id="PS50156">
    <property type="entry name" value="SSD"/>
    <property type="match status" value="1"/>
</dbReference>
<feature type="domain" description="SSD" evidence="7">
    <location>
        <begin position="227"/>
        <end position="352"/>
    </location>
</feature>
<feature type="transmembrane region" description="Helical" evidence="6">
    <location>
        <begin position="210"/>
        <end position="234"/>
    </location>
</feature>
<dbReference type="SUPFAM" id="SSF82866">
    <property type="entry name" value="Multidrug efflux transporter AcrB transmembrane domain"/>
    <property type="match status" value="2"/>
</dbReference>
<evidence type="ECO:0000256" key="5">
    <source>
        <dbReference type="ARBA" id="ARBA00023136"/>
    </source>
</evidence>
<reference evidence="8 9" key="1">
    <citation type="submission" date="2018-10" db="EMBL/GenBank/DDBJ databases">
        <title>Genomic Encyclopedia of Archaeal and Bacterial Type Strains, Phase II (KMG-II): from individual species to whole genera.</title>
        <authorList>
            <person name="Goeker M."/>
        </authorList>
    </citation>
    <scope>NUCLEOTIDE SEQUENCE [LARGE SCALE GENOMIC DNA]</scope>
    <source>
        <strain evidence="8 9">RP-AC37</strain>
    </source>
</reference>
<dbReference type="PANTHER" id="PTHR33406">
    <property type="entry name" value="MEMBRANE PROTEIN MJ1562-RELATED"/>
    <property type="match status" value="1"/>
</dbReference>
<sequence>MSATLQQTRPSPPPPARRRGVVTRVASWSAAHRWTALGLWTLFVVVTVALGGIVGTRTQTDAETSVGQSGVVDRVVAKTSFGEKPVENVLFTSKAGPIGTSADAAVADLRHRLAGMEAVADVSAPVTAANGRSQLVRVTLAVPESATPEKAADIAEDAVPAVQDVTAALAKAHPEVTVEQVGDASVDNAVNDVVAEDFGKAEMFSVPVTLVILLMVFGALVAAGVPVLLAITSVASALGLSSLVSHLVPVSPQLSSVVLLVGMAVGVDYSLFYVRREREERARGRAPREAVERAAETAGHAIVVSGLSVIVAMAGLFLSGTATFVSFGIGATLVVAVAMVGSVTALPALLSLLGGVLDRPRVPFLHKRLHQRRVEAARAGSQHVGESRLWGAVLRPVLRSPKAALTVGVGALLLLALPAVGMRLASSGSDALPRTIPEVRSYDHLLAAFPSNSEALTVVVSSTDGKPLGAAATRALSSVASTAPTHAEFAPLTPGDAPEVETSRDGRVARVDVPLSVSSSSPEGHRAVGVLRDTVGAAALDGIPHTSWGVTGSAAWDLDFNKATIDHLPMVLGFVLLMTFLVMLVSFRAPVVALVSIGLNMLSVAASYGLLVLVFQHTWAEGLLHFRSNGAVISWLPLFAFVILFGLSMDYTVLVVSRIKEALEAGLPTQEAVRVGITRTAGVVTSAAVIMVAVFSIFATLSLLEFKQMGVGLAAAILIDATVVRAVLLPAALALLGDRAWPRKLTAGRLTPVAGTARGLSVPRSR</sequence>
<dbReference type="InterPro" id="IPR050545">
    <property type="entry name" value="Mycobact_MmpL"/>
</dbReference>
<organism evidence="8 9">
    <name type="scientific">Motilibacter peucedani</name>
    <dbReference type="NCBI Taxonomy" id="598650"/>
    <lineage>
        <taxon>Bacteria</taxon>
        <taxon>Bacillati</taxon>
        <taxon>Actinomycetota</taxon>
        <taxon>Actinomycetes</taxon>
        <taxon>Motilibacterales</taxon>
        <taxon>Motilibacteraceae</taxon>
        <taxon>Motilibacter</taxon>
    </lineage>
</organism>
<keyword evidence="3 6" id="KW-0812">Transmembrane</keyword>
<dbReference type="InterPro" id="IPR000731">
    <property type="entry name" value="SSD"/>
</dbReference>
<dbReference type="InterPro" id="IPR004869">
    <property type="entry name" value="MMPL_dom"/>
</dbReference>
<feature type="transmembrane region" description="Helical" evidence="6">
    <location>
        <begin position="254"/>
        <end position="274"/>
    </location>
</feature>
<name>A0A420XQT6_9ACTN</name>
<feature type="transmembrane region" description="Helical" evidence="6">
    <location>
        <begin position="567"/>
        <end position="585"/>
    </location>
</feature>
<dbReference type="RefSeq" id="WP_231121699.1">
    <property type="nucleotide sequence ID" value="NZ_RBWV01000011.1"/>
</dbReference>
<evidence type="ECO:0000313" key="9">
    <source>
        <dbReference type="Proteomes" id="UP000281955"/>
    </source>
</evidence>
<feature type="transmembrane region" description="Helical" evidence="6">
    <location>
        <begin position="324"/>
        <end position="357"/>
    </location>
</feature>
<keyword evidence="2" id="KW-1003">Cell membrane</keyword>
<dbReference type="EMBL" id="RBWV01000011">
    <property type="protein sequence ID" value="RKS75671.1"/>
    <property type="molecule type" value="Genomic_DNA"/>
</dbReference>
<feature type="transmembrane region" description="Helical" evidence="6">
    <location>
        <begin position="592"/>
        <end position="615"/>
    </location>
</feature>
<dbReference type="Proteomes" id="UP000281955">
    <property type="component" value="Unassembled WGS sequence"/>
</dbReference>
<dbReference type="InParanoid" id="A0A420XQT6"/>
<keyword evidence="4 6" id="KW-1133">Transmembrane helix</keyword>